<accession>A0A6L6QBL1</accession>
<protein>
    <submittedName>
        <fullName evidence="4">DUF418 domain-containing protein</fullName>
    </submittedName>
</protein>
<feature type="transmembrane region" description="Helical" evidence="2">
    <location>
        <begin position="366"/>
        <end position="383"/>
    </location>
</feature>
<dbReference type="Proteomes" id="UP000472320">
    <property type="component" value="Unassembled WGS sequence"/>
</dbReference>
<feature type="transmembrane region" description="Helical" evidence="2">
    <location>
        <begin position="176"/>
        <end position="196"/>
    </location>
</feature>
<feature type="transmembrane region" description="Helical" evidence="2">
    <location>
        <begin position="508"/>
        <end position="528"/>
    </location>
</feature>
<keyword evidence="2" id="KW-1133">Transmembrane helix</keyword>
<reference evidence="4 5" key="1">
    <citation type="submission" date="2019-11" db="EMBL/GenBank/DDBJ databases">
        <title>Type strains purchased from KCTC, JCM and DSMZ.</title>
        <authorList>
            <person name="Lu H."/>
        </authorList>
    </citation>
    <scope>NUCLEOTIDE SEQUENCE [LARGE SCALE GENOMIC DNA]</scope>
    <source>
        <strain evidence="4 5">JCM 31587</strain>
    </source>
</reference>
<keyword evidence="2" id="KW-0472">Membrane</keyword>
<proteinExistence type="predicted"/>
<feature type="coiled-coil region" evidence="1">
    <location>
        <begin position="308"/>
        <end position="338"/>
    </location>
</feature>
<feature type="transmembrane region" description="Helical" evidence="2">
    <location>
        <begin position="436"/>
        <end position="459"/>
    </location>
</feature>
<feature type="transmembrane region" description="Helical" evidence="2">
    <location>
        <begin position="100"/>
        <end position="117"/>
    </location>
</feature>
<name>A0A6L6QBL1_9BURK</name>
<dbReference type="RefSeq" id="WP_155452411.1">
    <property type="nucleotide sequence ID" value="NZ_WNKX01000001.1"/>
</dbReference>
<feature type="transmembrane region" description="Helical" evidence="2">
    <location>
        <begin position="208"/>
        <end position="230"/>
    </location>
</feature>
<keyword evidence="5" id="KW-1185">Reference proteome</keyword>
<organism evidence="4 5">
    <name type="scientific">Massilia eburnea</name>
    <dbReference type="NCBI Taxonomy" id="1776165"/>
    <lineage>
        <taxon>Bacteria</taxon>
        <taxon>Pseudomonadati</taxon>
        <taxon>Pseudomonadota</taxon>
        <taxon>Betaproteobacteria</taxon>
        <taxon>Burkholderiales</taxon>
        <taxon>Oxalobacteraceae</taxon>
        <taxon>Telluria group</taxon>
        <taxon>Massilia</taxon>
    </lineage>
</organism>
<dbReference type="PANTHER" id="PTHR30590:SF2">
    <property type="entry name" value="INNER MEMBRANE PROTEIN"/>
    <property type="match status" value="1"/>
</dbReference>
<feature type="transmembrane region" description="Helical" evidence="2">
    <location>
        <begin position="20"/>
        <end position="37"/>
    </location>
</feature>
<dbReference type="PANTHER" id="PTHR30590">
    <property type="entry name" value="INNER MEMBRANE PROTEIN"/>
    <property type="match status" value="1"/>
</dbReference>
<evidence type="ECO:0000313" key="5">
    <source>
        <dbReference type="Proteomes" id="UP000472320"/>
    </source>
</evidence>
<evidence type="ECO:0000313" key="4">
    <source>
        <dbReference type="EMBL" id="MTW09451.1"/>
    </source>
</evidence>
<feature type="transmembrane region" description="Helical" evidence="2">
    <location>
        <begin position="404"/>
        <end position="424"/>
    </location>
</feature>
<sequence length="565" mass="61576">MDRTSFSPTEGNERIEALDVVRGFALIGICIMNVEYFNRAISDMGGIPAKFTGLDFVISFITQYFVTGKFWTIFSLLFGMGFAVMLTRANKAGRSFLVPYMRRIAALAVFGACHHIFIWSGDILFSYAVSAAGLLIVLFGRPKYIVTAIVLLLLVGFAPNMGVMAGLYSEKSAPDLGVLLGMAASLTFFSFIAWWLRGEQDVKKLDVPVVGLVILVAGILATIAGVAIWFMPQLPRPLRLSLPVIGIALTAVGILTCKFHEPKSERPWRLGAGMYVLAFTIMTGVGAMRYMLPEKPVAQASASAPATAAEAKAAKAKAERKAEVAKRLKERDEEVKKEIKVSTTGTYGEHLVLRANHFAENAPGELGFAPIVVGMFLLGYWFVRKGIMENTRAHLPLFRKLAMFGLPLGIGLGLLGAAICMYPVRGSDGADGGQLAMGLLMLGNLPACLGYVSLVILMLHSNSVFSKIRVLAPLGRMALTNYLTQSLVGAIYYFGWGFGHFGVSRAHQMAYVACLIVLQVAFSHFWLARFRYGPMEWLWRAITYWTIPRMALDKPTGVPAVAGGV</sequence>
<gene>
    <name evidence="4" type="ORF">GM658_02455</name>
</gene>
<evidence type="ECO:0000256" key="2">
    <source>
        <dbReference type="SAM" id="Phobius"/>
    </source>
</evidence>
<dbReference type="Pfam" id="PF04235">
    <property type="entry name" value="DUF418"/>
    <property type="match status" value="1"/>
</dbReference>
<feature type="transmembrane region" description="Helical" evidence="2">
    <location>
        <begin position="479"/>
        <end position="496"/>
    </location>
</feature>
<dbReference type="InterPro" id="IPR052529">
    <property type="entry name" value="Bact_Transport_Assoc"/>
</dbReference>
<dbReference type="InterPro" id="IPR007349">
    <property type="entry name" value="DUF418"/>
</dbReference>
<feature type="transmembrane region" description="Helical" evidence="2">
    <location>
        <begin position="242"/>
        <end position="260"/>
    </location>
</feature>
<comment type="caution">
    <text evidence="4">The sequence shown here is derived from an EMBL/GenBank/DDBJ whole genome shotgun (WGS) entry which is preliminary data.</text>
</comment>
<dbReference type="EMBL" id="WNKX01000001">
    <property type="protein sequence ID" value="MTW09451.1"/>
    <property type="molecule type" value="Genomic_DNA"/>
</dbReference>
<evidence type="ECO:0000256" key="1">
    <source>
        <dbReference type="SAM" id="Coils"/>
    </source>
</evidence>
<feature type="transmembrane region" description="Helical" evidence="2">
    <location>
        <begin position="272"/>
        <end position="292"/>
    </location>
</feature>
<feature type="transmembrane region" description="Helical" evidence="2">
    <location>
        <begin position="144"/>
        <end position="164"/>
    </location>
</feature>
<keyword evidence="1" id="KW-0175">Coiled coil</keyword>
<dbReference type="OrthoDB" id="9807744at2"/>
<evidence type="ECO:0000259" key="3">
    <source>
        <dbReference type="Pfam" id="PF04235"/>
    </source>
</evidence>
<feature type="domain" description="DUF418" evidence="3">
    <location>
        <begin position="383"/>
        <end position="545"/>
    </location>
</feature>
<dbReference type="AlphaFoldDB" id="A0A6L6QBL1"/>
<feature type="transmembrane region" description="Helical" evidence="2">
    <location>
        <begin position="123"/>
        <end position="139"/>
    </location>
</feature>
<keyword evidence="2" id="KW-0812">Transmembrane</keyword>